<dbReference type="EMBL" id="JACHHG010000002">
    <property type="protein sequence ID" value="MBB6097343.1"/>
    <property type="molecule type" value="Genomic_DNA"/>
</dbReference>
<proteinExistence type="predicted"/>
<organism evidence="2 3">
    <name type="scientific">Deinobacterium chartae</name>
    <dbReference type="NCBI Taxonomy" id="521158"/>
    <lineage>
        <taxon>Bacteria</taxon>
        <taxon>Thermotogati</taxon>
        <taxon>Deinococcota</taxon>
        <taxon>Deinococci</taxon>
        <taxon>Deinococcales</taxon>
        <taxon>Deinococcaceae</taxon>
        <taxon>Deinobacterium</taxon>
    </lineage>
</organism>
<feature type="chain" id="PRO_5032535365" evidence="1">
    <location>
        <begin position="19"/>
        <end position="274"/>
    </location>
</feature>
<keyword evidence="3" id="KW-1185">Reference proteome</keyword>
<evidence type="ECO:0000256" key="1">
    <source>
        <dbReference type="SAM" id="SignalP"/>
    </source>
</evidence>
<feature type="signal peptide" evidence="1">
    <location>
        <begin position="1"/>
        <end position="18"/>
    </location>
</feature>
<sequence length="274" mass="28530">MKHMTVLMMTLLAGLSVAQSNSSKLPKVTKQGDVYLSRSKVSLPGGMTQDMSTVGASFYKVDGATAATGIPERCMAFKSGDGAAEAAANASGATATPKAPVSLDAGNPLPVHPGGAAYATLQRQKNGSAISYAASTPTLPPPPAKLVIDIPGAKGGFPAMKGKTFPSTAALKFTAPAAGEAVTLQTNFAWSNPTREATATVILMGQDEEHDVTFVCYARDDGSFGFPAAFQSELKRQGFVEGRLSSVGRMNSRSYREGDALLNVTVSEFEIRTE</sequence>
<dbReference type="RefSeq" id="WP_183984648.1">
    <property type="nucleotide sequence ID" value="NZ_JACHHG010000002.1"/>
</dbReference>
<gene>
    <name evidence="2" type="ORF">HNR42_000757</name>
</gene>
<keyword evidence="1" id="KW-0732">Signal</keyword>
<dbReference type="AlphaFoldDB" id="A0A841HWV9"/>
<evidence type="ECO:0000313" key="3">
    <source>
        <dbReference type="Proteomes" id="UP000569951"/>
    </source>
</evidence>
<accession>A0A841HWV9</accession>
<reference evidence="2 3" key="1">
    <citation type="submission" date="2020-08" db="EMBL/GenBank/DDBJ databases">
        <title>Genomic Encyclopedia of Type Strains, Phase IV (KMG-IV): sequencing the most valuable type-strain genomes for metagenomic binning, comparative biology and taxonomic classification.</title>
        <authorList>
            <person name="Goeker M."/>
        </authorList>
    </citation>
    <scope>NUCLEOTIDE SEQUENCE [LARGE SCALE GENOMIC DNA]</scope>
    <source>
        <strain evidence="2 3">DSM 21458</strain>
    </source>
</reference>
<comment type="caution">
    <text evidence="2">The sequence shown here is derived from an EMBL/GenBank/DDBJ whole genome shotgun (WGS) entry which is preliminary data.</text>
</comment>
<evidence type="ECO:0000313" key="2">
    <source>
        <dbReference type="EMBL" id="MBB6097343.1"/>
    </source>
</evidence>
<name>A0A841HWV9_9DEIO</name>
<protein>
    <submittedName>
        <fullName evidence="2">Uncharacterized protein</fullName>
    </submittedName>
</protein>
<dbReference type="Proteomes" id="UP000569951">
    <property type="component" value="Unassembled WGS sequence"/>
</dbReference>